<keyword evidence="2" id="KW-0548">Nucleotidyltransferase</keyword>
<comment type="caution">
    <text evidence="2">The sequence shown here is derived from an EMBL/GenBank/DDBJ whole genome shotgun (WGS) entry which is preliminary data.</text>
</comment>
<feature type="region of interest" description="Disordered" evidence="1">
    <location>
        <begin position="118"/>
        <end position="148"/>
    </location>
</feature>
<evidence type="ECO:0000313" key="2">
    <source>
        <dbReference type="EMBL" id="GFF56519.1"/>
    </source>
</evidence>
<feature type="compositionally biased region" description="Polar residues" evidence="1">
    <location>
        <begin position="738"/>
        <end position="752"/>
    </location>
</feature>
<feature type="region of interest" description="Disordered" evidence="1">
    <location>
        <begin position="422"/>
        <end position="448"/>
    </location>
</feature>
<feature type="compositionally biased region" description="Polar residues" evidence="1">
    <location>
        <begin position="129"/>
        <end position="144"/>
    </location>
</feature>
<feature type="compositionally biased region" description="Basic and acidic residues" evidence="1">
    <location>
        <begin position="851"/>
        <end position="865"/>
    </location>
</feature>
<evidence type="ECO:0000313" key="3">
    <source>
        <dbReference type="Proteomes" id="UP000465221"/>
    </source>
</evidence>
<feature type="compositionally biased region" description="Low complexity" evidence="1">
    <location>
        <begin position="815"/>
        <end position="831"/>
    </location>
</feature>
<dbReference type="AlphaFoldDB" id="A0A8H3SD94"/>
<feature type="region of interest" description="Disordered" evidence="1">
    <location>
        <begin position="733"/>
        <end position="963"/>
    </location>
</feature>
<keyword evidence="2" id="KW-0695">RNA-directed DNA polymerase</keyword>
<evidence type="ECO:0000256" key="1">
    <source>
        <dbReference type="SAM" id="MobiDB-lite"/>
    </source>
</evidence>
<feature type="compositionally biased region" description="Basic and acidic residues" evidence="1">
    <location>
        <begin position="921"/>
        <end position="933"/>
    </location>
</feature>
<dbReference type="EMBL" id="BLKC01000137">
    <property type="protein sequence ID" value="GFF56519.1"/>
    <property type="molecule type" value="Genomic_DNA"/>
</dbReference>
<feature type="compositionally biased region" description="Basic residues" evidence="1">
    <location>
        <begin position="771"/>
        <end position="781"/>
    </location>
</feature>
<organism evidence="2 3">
    <name type="scientific">Aspergillus udagawae</name>
    <dbReference type="NCBI Taxonomy" id="91492"/>
    <lineage>
        <taxon>Eukaryota</taxon>
        <taxon>Fungi</taxon>
        <taxon>Dikarya</taxon>
        <taxon>Ascomycota</taxon>
        <taxon>Pezizomycotina</taxon>
        <taxon>Eurotiomycetes</taxon>
        <taxon>Eurotiomycetidae</taxon>
        <taxon>Eurotiales</taxon>
        <taxon>Aspergillaceae</taxon>
        <taxon>Aspergillus</taxon>
        <taxon>Aspergillus subgen. Fumigati</taxon>
    </lineage>
</organism>
<feature type="compositionally biased region" description="Polar residues" evidence="1">
    <location>
        <begin position="954"/>
        <end position="963"/>
    </location>
</feature>
<name>A0A8H3SD94_9EURO</name>
<protein>
    <submittedName>
        <fullName evidence="2">Probable RNA-directed DNA polymerase from transposon X-element, partial</fullName>
    </submittedName>
</protein>
<accession>A0A8H3SD94</accession>
<gene>
    <name evidence="2" type="ORF">IFM46972_10539</name>
</gene>
<feature type="compositionally biased region" description="Low complexity" evidence="1">
    <location>
        <begin position="433"/>
        <end position="446"/>
    </location>
</feature>
<dbReference type="Proteomes" id="UP000465221">
    <property type="component" value="Unassembled WGS sequence"/>
</dbReference>
<reference evidence="2 3" key="1">
    <citation type="submission" date="2020-01" db="EMBL/GenBank/DDBJ databases">
        <title>Draft genome sequence of Aspergillus udagawae IFM 46972.</title>
        <authorList>
            <person name="Takahashi H."/>
            <person name="Yaguchi T."/>
        </authorList>
    </citation>
    <scope>NUCLEOTIDE SEQUENCE [LARGE SCALE GENOMIC DNA]</scope>
    <source>
        <strain evidence="2 3">IFM 46972</strain>
    </source>
</reference>
<proteinExistence type="predicted"/>
<sequence>MSSSKPKWPPLTVASGNGNGPRQNLHDRVLDLYHDTSVYLSHLKAHNQGVPKPIVDLITATQNLTRELIKSPFGEDWRRAVADLREITLDIKKTTHSTQNVLTTQSFPLSSKIRSYAQAAAGAPPPAHTVSSHGSSSPGATPSELSKDREVIVKLPDAGAVKIFRRLRAVEIKNCTEMARVKASKTAVAVTIAAVQFVAARQLKSGDLSLSLRSAQEAEIARCHPSWASALHKGAVVRLPTWGVVVHDVQVKSAGDLKDPQEAKRVADQILAENIFAWGDTAQIIHLAWLTSKPTKKVLIAMSSSKPKWPSLTVARGDGNGPRQNLHDRVLDLHHDTSVFLSHLEAHNQGIPKPLIELIRNTQFVVGEVLKHPLGEDWKQAVAELREITLDIKKNTTTTQHVLTTQSTVPWSAKVRSYAQAAVGAPPPAHTISSHGSSSPGASPSELSKDREVIVKLPDPGAVQTFRRLKAVEIKNRAEKARVKASKETLAATLASVQFVAARQLKSGDLSLSLRTAQEAEIARCHPSWTTAFHQKATVRLPTWGVVVHDVQVKSVGDLGDPQEIRRVGDQLLAENRFTWGDDAAKIIHITWLTNRPANKKSSALVIEFSTPQAANKAISEGTIWDSTILTTVLYDRSARIRRCFKCQQYGHIGSICSNPTTCGLCAGSHETRDCPQRSSADQGPRKCVNCGDAHAAWSKICKKYAEAVDKVQAASSYRQRYHRIPPYLQDFCRDSESSGSDSTAVQSATPVESSQQSEGSGGSTTTTAKKIPRPSKGSRKAKSEPPRKQLPRAAPSKTSSQSDLSAADISFAPVRVRNSSSNTSTSTTSRRSARIVDRLNTANPSNLTDETERHQKTPRNDRTATARGTRLHIYQDNHEGDDSSDELSEPLTMSDWQPCSILQDKDTNSSTHARKNKRKRDIENLVQMERDPQINFAVQSQTPEFRGRRKSIRNSLQRPSNA</sequence>
<dbReference type="GO" id="GO:0003964">
    <property type="term" value="F:RNA-directed DNA polymerase activity"/>
    <property type="evidence" value="ECO:0007669"/>
    <property type="project" value="UniProtKB-KW"/>
</dbReference>
<feature type="compositionally biased region" description="Low complexity" evidence="1">
    <location>
        <begin position="753"/>
        <end position="768"/>
    </location>
</feature>
<keyword evidence="2" id="KW-0808">Transferase</keyword>
<feature type="region of interest" description="Disordered" evidence="1">
    <location>
        <begin position="1"/>
        <end position="24"/>
    </location>
</feature>